<protein>
    <submittedName>
        <fullName evidence="2">7180_t:CDS:1</fullName>
    </submittedName>
</protein>
<keyword evidence="3" id="KW-1185">Reference proteome</keyword>
<feature type="region of interest" description="Disordered" evidence="1">
    <location>
        <begin position="1"/>
        <end position="31"/>
    </location>
</feature>
<dbReference type="Proteomes" id="UP000789759">
    <property type="component" value="Unassembled WGS sequence"/>
</dbReference>
<accession>A0A9N9I4Q5</accession>
<evidence type="ECO:0000313" key="2">
    <source>
        <dbReference type="EMBL" id="CAG8721530.1"/>
    </source>
</evidence>
<comment type="caution">
    <text evidence="2">The sequence shown here is derived from an EMBL/GenBank/DDBJ whole genome shotgun (WGS) entry which is preliminary data.</text>
</comment>
<dbReference type="OrthoDB" id="10437615at2759"/>
<organism evidence="2 3">
    <name type="scientific">Cetraspora pellucida</name>
    <dbReference type="NCBI Taxonomy" id="1433469"/>
    <lineage>
        <taxon>Eukaryota</taxon>
        <taxon>Fungi</taxon>
        <taxon>Fungi incertae sedis</taxon>
        <taxon>Mucoromycota</taxon>
        <taxon>Glomeromycotina</taxon>
        <taxon>Glomeromycetes</taxon>
        <taxon>Diversisporales</taxon>
        <taxon>Gigasporaceae</taxon>
        <taxon>Cetraspora</taxon>
    </lineage>
</organism>
<evidence type="ECO:0000256" key="1">
    <source>
        <dbReference type="SAM" id="MobiDB-lite"/>
    </source>
</evidence>
<dbReference type="AlphaFoldDB" id="A0A9N9I4Q5"/>
<reference evidence="2" key="1">
    <citation type="submission" date="2021-06" db="EMBL/GenBank/DDBJ databases">
        <authorList>
            <person name="Kallberg Y."/>
            <person name="Tangrot J."/>
            <person name="Rosling A."/>
        </authorList>
    </citation>
    <scope>NUCLEOTIDE SEQUENCE</scope>
    <source>
        <strain evidence="2">FL966</strain>
    </source>
</reference>
<proteinExistence type="predicted"/>
<gene>
    <name evidence="2" type="ORF">CPELLU_LOCUS12930</name>
</gene>
<name>A0A9N9I4Q5_9GLOM</name>
<feature type="compositionally biased region" description="Basic and acidic residues" evidence="1">
    <location>
        <begin position="22"/>
        <end position="31"/>
    </location>
</feature>
<dbReference type="EMBL" id="CAJVQA010013053">
    <property type="protein sequence ID" value="CAG8721530.1"/>
    <property type="molecule type" value="Genomic_DNA"/>
</dbReference>
<evidence type="ECO:0000313" key="3">
    <source>
        <dbReference type="Proteomes" id="UP000789759"/>
    </source>
</evidence>
<sequence length="83" mass="9812">MKLHGKTYTIPTFSKPPGVSEPEQRTSDMHNDSDKQIDFFHRLEFHSKIQIISDMKNLENKATIKKEFIRALDYAEYLKKELI</sequence>